<gene>
    <name evidence="4" type="ORF">ACFQ34_26000</name>
</gene>
<keyword evidence="2 4" id="KW-0560">Oxidoreductase</keyword>
<dbReference type="RefSeq" id="WP_346089767.1">
    <property type="nucleotide sequence ID" value="NZ_BAABKS010000002.1"/>
</dbReference>
<accession>A0ABW3VPQ0</accession>
<dbReference type="InterPro" id="IPR002347">
    <property type="entry name" value="SDR_fam"/>
</dbReference>
<dbReference type="SUPFAM" id="SSF51735">
    <property type="entry name" value="NAD(P)-binding Rossmann-fold domains"/>
    <property type="match status" value="1"/>
</dbReference>
<dbReference type="PANTHER" id="PTHR43180">
    <property type="entry name" value="3-OXOACYL-(ACYL-CARRIER-PROTEIN) REDUCTASE (AFU_ORTHOLOGUE AFUA_6G11210)"/>
    <property type="match status" value="1"/>
</dbReference>
<protein>
    <submittedName>
        <fullName evidence="4">SDR family oxidoreductase</fullName>
        <ecNumber evidence="4">1.-.-.-</ecNumber>
    </submittedName>
</protein>
<dbReference type="Pfam" id="PF00106">
    <property type="entry name" value="adh_short"/>
    <property type="match status" value="1"/>
</dbReference>
<comment type="caution">
    <text evidence="4">The sequence shown here is derived from an EMBL/GenBank/DDBJ whole genome shotgun (WGS) entry which is preliminary data.</text>
</comment>
<proteinExistence type="inferred from homology"/>
<reference evidence="5" key="1">
    <citation type="journal article" date="2019" name="Int. J. Syst. Evol. Microbiol.">
        <title>The Global Catalogue of Microorganisms (GCM) 10K type strain sequencing project: providing services to taxonomists for standard genome sequencing and annotation.</title>
        <authorList>
            <consortium name="The Broad Institute Genomics Platform"/>
            <consortium name="The Broad Institute Genome Sequencing Center for Infectious Disease"/>
            <person name="Wu L."/>
            <person name="Ma J."/>
        </authorList>
    </citation>
    <scope>NUCLEOTIDE SEQUENCE [LARGE SCALE GENOMIC DNA]</scope>
    <source>
        <strain evidence="5">CCUG 49018</strain>
    </source>
</reference>
<organism evidence="4 5">
    <name type="scientific">Pseudonocardia benzenivorans</name>
    <dbReference type="NCBI Taxonomy" id="228005"/>
    <lineage>
        <taxon>Bacteria</taxon>
        <taxon>Bacillati</taxon>
        <taxon>Actinomycetota</taxon>
        <taxon>Actinomycetes</taxon>
        <taxon>Pseudonocardiales</taxon>
        <taxon>Pseudonocardiaceae</taxon>
        <taxon>Pseudonocardia</taxon>
    </lineage>
</organism>
<dbReference type="InterPro" id="IPR036291">
    <property type="entry name" value="NAD(P)-bd_dom_sf"/>
</dbReference>
<dbReference type="PANTHER" id="PTHR43180:SF33">
    <property type="entry name" value="15-HYDROXYPROSTAGLANDIN DEHYDROGENASE [NAD(+)]-LIKE"/>
    <property type="match status" value="1"/>
</dbReference>
<keyword evidence="5" id="KW-1185">Reference proteome</keyword>
<dbReference type="Proteomes" id="UP001597182">
    <property type="component" value="Unassembled WGS sequence"/>
</dbReference>
<evidence type="ECO:0000313" key="4">
    <source>
        <dbReference type="EMBL" id="MFD1236755.1"/>
    </source>
</evidence>
<sequence>MSSDERHHGRSAVTPRPAAVVTGGAGDIGREVVRLLAGHGLHVVVADIDRDRAQATAEEVGGTSVPLDVGDPDAWRAVVDHLTGRGLRLDAAVFNAGVALGEAEILDLDLTSYRRAWSVNVDGAVFGLRALVPLLQSAGGHAVVTASLAGLTAVPFDPVYAMTKHAIIGLVRGYAPTLAARGVGLHAVCPGLVDTAMLGAAREELDRLEFPLVSVADVAAALVACALGDDPGEVVVVQPGRAPLPYRFPGVPGGRTGTPMPELPSRLPIGTHRNG</sequence>
<dbReference type="EMBL" id="JBHTMB010000241">
    <property type="protein sequence ID" value="MFD1236755.1"/>
    <property type="molecule type" value="Genomic_DNA"/>
</dbReference>
<evidence type="ECO:0000256" key="1">
    <source>
        <dbReference type="ARBA" id="ARBA00006484"/>
    </source>
</evidence>
<dbReference type="PROSITE" id="PS00061">
    <property type="entry name" value="ADH_SHORT"/>
    <property type="match status" value="1"/>
</dbReference>
<evidence type="ECO:0000256" key="3">
    <source>
        <dbReference type="SAM" id="MobiDB-lite"/>
    </source>
</evidence>
<dbReference type="InterPro" id="IPR020904">
    <property type="entry name" value="Sc_DH/Rdtase_CS"/>
</dbReference>
<name>A0ABW3VPQ0_9PSEU</name>
<dbReference type="GO" id="GO:0016491">
    <property type="term" value="F:oxidoreductase activity"/>
    <property type="evidence" value="ECO:0007669"/>
    <property type="project" value="UniProtKB-KW"/>
</dbReference>
<dbReference type="Gene3D" id="3.40.50.720">
    <property type="entry name" value="NAD(P)-binding Rossmann-like Domain"/>
    <property type="match status" value="1"/>
</dbReference>
<evidence type="ECO:0000256" key="2">
    <source>
        <dbReference type="ARBA" id="ARBA00023002"/>
    </source>
</evidence>
<feature type="region of interest" description="Disordered" evidence="3">
    <location>
        <begin position="251"/>
        <end position="275"/>
    </location>
</feature>
<evidence type="ECO:0000313" key="5">
    <source>
        <dbReference type="Proteomes" id="UP001597182"/>
    </source>
</evidence>
<dbReference type="EC" id="1.-.-.-" evidence="4"/>
<dbReference type="PRINTS" id="PR00081">
    <property type="entry name" value="GDHRDH"/>
</dbReference>
<comment type="similarity">
    <text evidence="1">Belongs to the short-chain dehydrogenases/reductases (SDR) family.</text>
</comment>
<dbReference type="CDD" id="cd05233">
    <property type="entry name" value="SDR_c"/>
    <property type="match status" value="1"/>
</dbReference>